<proteinExistence type="predicted"/>
<dbReference type="AlphaFoldDB" id="A0A1H4Z613"/>
<protein>
    <submittedName>
        <fullName evidence="3">Iron(III) transport system substrate-binding protein</fullName>
    </submittedName>
</protein>
<dbReference type="Proteomes" id="UP000198609">
    <property type="component" value="Unassembled WGS sequence"/>
</dbReference>
<evidence type="ECO:0000313" key="3">
    <source>
        <dbReference type="EMBL" id="SED25676.1"/>
    </source>
</evidence>
<accession>A0A1H4Z613</accession>
<name>A0A1H4Z613_STRMJ</name>
<organism evidence="3 4">
    <name type="scientific">Streptomyces melanosporofaciens</name>
    <dbReference type="NCBI Taxonomy" id="67327"/>
    <lineage>
        <taxon>Bacteria</taxon>
        <taxon>Bacillati</taxon>
        <taxon>Actinomycetota</taxon>
        <taxon>Actinomycetes</taxon>
        <taxon>Kitasatosporales</taxon>
        <taxon>Streptomycetaceae</taxon>
        <taxon>Streptomyces</taxon>
        <taxon>Streptomyces violaceusniger group</taxon>
    </lineage>
</organism>
<dbReference type="Pfam" id="PF13343">
    <property type="entry name" value="SBP_bac_6"/>
    <property type="match status" value="1"/>
</dbReference>
<dbReference type="EMBL" id="FNST01000002">
    <property type="protein sequence ID" value="SED25676.1"/>
    <property type="molecule type" value="Genomic_DNA"/>
</dbReference>
<dbReference type="RefSeq" id="WP_093467998.1">
    <property type="nucleotide sequence ID" value="NZ_FNST01000002.1"/>
</dbReference>
<sequence>MRHGALPAGLLVAGLLMSACGPSPTTTTANAPQEESNPYAAYESLKGEKRTAKLLADAREEGGVLDLYTSNTDIQDLVDGFKKAHPDIKVRAFRANSETVLQRTLQENQAGKPQNDVIDTNDLELRALDSQHLLRAYTGPSQDGLKPEAKGLGNWTAERFNAFVAGWNTREIPKGEQPKDFTGFADPKWKGKLSVEVGDWDWYAAMHTYLTEKMGMSEAAADALFKKVIANVKVAKGHTVQGEMLSAGQFGLALSVYSHTVDKAARKGAPVAWKPAVEPVILRPNGIGLMATPRHPAAALLWTDYVLGAGQKEIAKSLRIPAARHVPGYDEPVPAGTETFTLSKTGETDTKKWDAAYDALLRGAPQAD</sequence>
<reference evidence="4" key="1">
    <citation type="submission" date="2016-10" db="EMBL/GenBank/DDBJ databases">
        <authorList>
            <person name="Varghese N."/>
            <person name="Submissions S."/>
        </authorList>
    </citation>
    <scope>NUCLEOTIDE SEQUENCE [LARGE SCALE GENOMIC DNA]</scope>
    <source>
        <strain evidence="4">DSM 40318</strain>
    </source>
</reference>
<keyword evidence="4" id="KW-1185">Reference proteome</keyword>
<dbReference type="SUPFAM" id="SSF53850">
    <property type="entry name" value="Periplasmic binding protein-like II"/>
    <property type="match status" value="1"/>
</dbReference>
<gene>
    <name evidence="3" type="ORF">SAMN04490356_7657</name>
</gene>
<dbReference type="PANTHER" id="PTHR30006">
    <property type="entry name" value="THIAMINE-BINDING PERIPLASMIC PROTEIN-RELATED"/>
    <property type="match status" value="1"/>
</dbReference>
<feature type="chain" id="PRO_5039295514" evidence="2">
    <location>
        <begin position="19"/>
        <end position="368"/>
    </location>
</feature>
<evidence type="ECO:0000313" key="4">
    <source>
        <dbReference type="Proteomes" id="UP000198609"/>
    </source>
</evidence>
<evidence type="ECO:0000256" key="2">
    <source>
        <dbReference type="SAM" id="SignalP"/>
    </source>
</evidence>
<dbReference type="Gene3D" id="3.40.190.10">
    <property type="entry name" value="Periplasmic binding protein-like II"/>
    <property type="match status" value="2"/>
</dbReference>
<feature type="signal peptide" evidence="2">
    <location>
        <begin position="1"/>
        <end position="18"/>
    </location>
</feature>
<evidence type="ECO:0000256" key="1">
    <source>
        <dbReference type="ARBA" id="ARBA00022729"/>
    </source>
</evidence>
<keyword evidence="1 2" id="KW-0732">Signal</keyword>
<dbReference type="PROSITE" id="PS51257">
    <property type="entry name" value="PROKAR_LIPOPROTEIN"/>
    <property type="match status" value="1"/>
</dbReference>